<proteinExistence type="predicted"/>
<comment type="caution">
    <text evidence="2">The sequence shown here is derived from an EMBL/GenBank/DDBJ whole genome shotgun (WGS) entry which is preliminary data.</text>
</comment>
<dbReference type="Pfam" id="PF07157">
    <property type="entry name" value="DNA_circ_N"/>
    <property type="match status" value="1"/>
</dbReference>
<evidence type="ECO:0000313" key="3">
    <source>
        <dbReference type="Proteomes" id="UP000050489"/>
    </source>
</evidence>
<name>A0A2F0PUJ0_SERMA</name>
<gene>
    <name evidence="2" type="ORF">AN695_0212355</name>
</gene>
<accession>A0A2F0PUJ0</accession>
<dbReference type="RefSeq" id="WP_055312941.1">
    <property type="nucleotide sequence ID" value="NZ_LJEV02000161.1"/>
</dbReference>
<dbReference type="Proteomes" id="UP000050489">
    <property type="component" value="Unassembled WGS sequence"/>
</dbReference>
<evidence type="ECO:0000313" key="2">
    <source>
        <dbReference type="EMBL" id="OCO87777.1"/>
    </source>
</evidence>
<feature type="domain" description="DNA circulation N-terminal" evidence="1">
    <location>
        <begin position="8"/>
        <end position="93"/>
    </location>
</feature>
<sequence length="433" mass="46767">MAGWKSRLQPASFRGVPFSVESDEGTFGRRVQTHEYPNRDKPYTEDLGRATRRFTISAYLIGDDYIDQRDRLIAAVDTPGPGTLVHPNYGEMAICVDGEVRVSHSNNEGRMCRISFSFVEAGELSFPTSGVATGQVLVSSCSALDDSIGDAFSSFGLGGLSDFIQSDVLDQATAMINTVADAFTMVDEGIAAASRLLQGDLSVLLMPPSSGMNFVNALQKMWRAGNRLSGDASDLVTLIDTLSGVTLGHDLAPRGIWNTDSTTTQVVKTQQNYIAEAIRTTAISEAAYTVTLLPQPKTPVNQRSPESATPIVSHPALNDAGTDNPVPAPVTWDDLIAVRAGLNHVIDTELQRTADDGLFLSLNRVRTDTNRDISTRLAQVEKTVTRTPPDVLPALVLAATWYDNAARETDITGRNAVKHPGFIPVQPLRVPVR</sequence>
<protein>
    <submittedName>
        <fullName evidence="2">DNA circularization protein</fullName>
    </submittedName>
</protein>
<dbReference type="AlphaFoldDB" id="A0A2F0PUJ0"/>
<dbReference type="InterPro" id="IPR009826">
    <property type="entry name" value="DNA_circ_N"/>
</dbReference>
<dbReference type="EMBL" id="LJEX02000057">
    <property type="protein sequence ID" value="OCO87777.1"/>
    <property type="molecule type" value="Genomic_DNA"/>
</dbReference>
<organism evidence="2 3">
    <name type="scientific">Serratia marcescens</name>
    <dbReference type="NCBI Taxonomy" id="615"/>
    <lineage>
        <taxon>Bacteria</taxon>
        <taxon>Pseudomonadati</taxon>
        <taxon>Pseudomonadota</taxon>
        <taxon>Gammaproteobacteria</taxon>
        <taxon>Enterobacterales</taxon>
        <taxon>Yersiniaceae</taxon>
        <taxon>Serratia</taxon>
    </lineage>
</organism>
<reference evidence="3" key="1">
    <citation type="submission" date="2016-04" db="EMBL/GenBank/DDBJ databases">
        <authorList>
            <person name="Osei Sekyere J."/>
            <person name="Sivertsen A."/>
            <person name="Pedersen A.T."/>
            <person name="Sundsfjord A."/>
        </authorList>
    </citation>
    <scope>NUCLEOTIDE SEQUENCE [LARGE SCALE GENOMIC DNA]</scope>
    <source>
        <strain evidence="3">945174350</strain>
    </source>
</reference>
<evidence type="ECO:0000259" key="1">
    <source>
        <dbReference type="Pfam" id="PF07157"/>
    </source>
</evidence>